<dbReference type="AlphaFoldDB" id="X1MMH9"/>
<dbReference type="EMBL" id="BARV01008051">
    <property type="protein sequence ID" value="GAI15905.1"/>
    <property type="molecule type" value="Genomic_DNA"/>
</dbReference>
<sequence length="262" mass="30723">LTNNLDFIATGILGGELDKMLLITENKEKEKCQWYVKNNIIYIVYGVFPDKKGKWILEQMSNHFSELIQNKDVDHLEKFEKYEIEKKFSSRINFILREYLKLQEVFSDQDIPYIEDKIRIDYLGLSFKSIGVISILLGDELNVEVPGEIENPEELLEMKESILTAKIEAIAANTMGNTEAMPKWIAVKLGFQNYRFLTFQQYQKDYFLYFLSEGNLDKIMNVEAQLQPFIEHGTNKPFSGNLRPFNRLKNTLKEYLGKTREF</sequence>
<feature type="non-terminal residue" evidence="1">
    <location>
        <position position="1"/>
    </location>
</feature>
<gene>
    <name evidence="1" type="ORF">S06H3_16294</name>
</gene>
<reference evidence="1" key="1">
    <citation type="journal article" date="2014" name="Front. Microbiol.">
        <title>High frequency of phylogenetically diverse reductive dehalogenase-homologous genes in deep subseafloor sedimentary metagenomes.</title>
        <authorList>
            <person name="Kawai M."/>
            <person name="Futagami T."/>
            <person name="Toyoda A."/>
            <person name="Takaki Y."/>
            <person name="Nishi S."/>
            <person name="Hori S."/>
            <person name="Arai W."/>
            <person name="Tsubouchi T."/>
            <person name="Morono Y."/>
            <person name="Uchiyama I."/>
            <person name="Ito T."/>
            <person name="Fujiyama A."/>
            <person name="Inagaki F."/>
            <person name="Takami H."/>
        </authorList>
    </citation>
    <scope>NUCLEOTIDE SEQUENCE</scope>
    <source>
        <strain evidence="1">Expedition CK06-06</strain>
    </source>
</reference>
<protein>
    <submittedName>
        <fullName evidence="1">Uncharacterized protein</fullName>
    </submittedName>
</protein>
<organism evidence="1">
    <name type="scientific">marine sediment metagenome</name>
    <dbReference type="NCBI Taxonomy" id="412755"/>
    <lineage>
        <taxon>unclassified sequences</taxon>
        <taxon>metagenomes</taxon>
        <taxon>ecological metagenomes</taxon>
    </lineage>
</organism>
<name>X1MMH9_9ZZZZ</name>
<proteinExistence type="predicted"/>
<evidence type="ECO:0000313" key="1">
    <source>
        <dbReference type="EMBL" id="GAI15905.1"/>
    </source>
</evidence>
<comment type="caution">
    <text evidence="1">The sequence shown here is derived from an EMBL/GenBank/DDBJ whole genome shotgun (WGS) entry which is preliminary data.</text>
</comment>
<accession>X1MMH9</accession>